<reference evidence="1 2" key="1">
    <citation type="submission" date="2024-06" db="EMBL/GenBank/DDBJ databases">
        <title>Genomic Encyclopedia of Type Strains, Phase IV (KMG-IV): sequencing the most valuable type-strain genomes for metagenomic binning, comparative biology and taxonomic classification.</title>
        <authorList>
            <person name="Goeker M."/>
        </authorList>
    </citation>
    <scope>NUCLEOTIDE SEQUENCE [LARGE SCALE GENOMIC DNA]</scope>
    <source>
        <strain evidence="1 2">DSM 28303</strain>
    </source>
</reference>
<evidence type="ECO:0000313" key="2">
    <source>
        <dbReference type="Proteomes" id="UP001549122"/>
    </source>
</evidence>
<proteinExistence type="predicted"/>
<protein>
    <submittedName>
        <fullName evidence="1">Uncharacterized protein</fullName>
    </submittedName>
</protein>
<accession>A0ABV2FKI0</accession>
<evidence type="ECO:0000313" key="1">
    <source>
        <dbReference type="EMBL" id="MET3559080.1"/>
    </source>
</evidence>
<comment type="caution">
    <text evidence="1">The sequence shown here is derived from an EMBL/GenBank/DDBJ whole genome shotgun (WGS) entry which is preliminary data.</text>
</comment>
<sequence>MLNKGVYKEYPNQPYISEGRDDFDEPGFKPVPRKNMEDLGDGLLAGDIILLWRVAFGTFTTESVMPKYLEYTYGIDGKAHMQKLVRDGYVVAETAFSSLKHINAAAKKAILKAKGVSGLSKLKSSDLDVALEEALAEEELGRYFAVRGYALTPKGQEALAANQAVIDRHPKKKF</sequence>
<name>A0ABV2FKI0_9STRE</name>
<organism evidence="1 2">
    <name type="scientific">Streptococcus rupicaprae</name>
    <dbReference type="NCBI Taxonomy" id="759619"/>
    <lineage>
        <taxon>Bacteria</taxon>
        <taxon>Bacillati</taxon>
        <taxon>Bacillota</taxon>
        <taxon>Bacilli</taxon>
        <taxon>Lactobacillales</taxon>
        <taxon>Streptococcaceae</taxon>
        <taxon>Streptococcus</taxon>
    </lineage>
</organism>
<gene>
    <name evidence="1" type="ORF">ABID29_002229</name>
</gene>
<dbReference type="EMBL" id="JBEPLO010000033">
    <property type="protein sequence ID" value="MET3559080.1"/>
    <property type="molecule type" value="Genomic_DNA"/>
</dbReference>
<dbReference type="RefSeq" id="WP_354366170.1">
    <property type="nucleotide sequence ID" value="NZ_JBEPLO010000033.1"/>
</dbReference>
<keyword evidence="2" id="KW-1185">Reference proteome</keyword>
<dbReference type="Proteomes" id="UP001549122">
    <property type="component" value="Unassembled WGS sequence"/>
</dbReference>